<dbReference type="InterPro" id="IPR039241">
    <property type="entry name" value="Rrp9-like"/>
</dbReference>
<evidence type="ECO:0000256" key="2">
    <source>
        <dbReference type="ARBA" id="ARBA00022574"/>
    </source>
</evidence>
<dbReference type="GO" id="GO:0032040">
    <property type="term" value="C:small-subunit processome"/>
    <property type="evidence" value="ECO:0007669"/>
    <property type="project" value="TreeGrafter"/>
</dbReference>
<feature type="compositionally biased region" description="Acidic residues" evidence="6">
    <location>
        <begin position="51"/>
        <end position="67"/>
    </location>
</feature>
<comment type="caution">
    <text evidence="7">The sequence shown here is derived from an EMBL/GenBank/DDBJ whole genome shotgun (WGS) entry which is preliminary data.</text>
</comment>
<proteinExistence type="predicted"/>
<feature type="compositionally biased region" description="Basic and acidic residues" evidence="6">
    <location>
        <begin position="482"/>
        <end position="501"/>
    </location>
</feature>
<dbReference type="SMART" id="SM00320">
    <property type="entry name" value="WD40"/>
    <property type="match status" value="5"/>
</dbReference>
<evidence type="ECO:0000256" key="1">
    <source>
        <dbReference type="ARBA" id="ARBA00004123"/>
    </source>
</evidence>
<dbReference type="InterPro" id="IPR036322">
    <property type="entry name" value="WD40_repeat_dom_sf"/>
</dbReference>
<dbReference type="GO" id="GO:0034511">
    <property type="term" value="F:U3 snoRNA binding"/>
    <property type="evidence" value="ECO:0007669"/>
    <property type="project" value="InterPro"/>
</dbReference>
<keyword evidence="3" id="KW-0677">Repeat</keyword>
<feature type="region of interest" description="Disordered" evidence="6">
    <location>
        <begin position="317"/>
        <end position="341"/>
    </location>
</feature>
<evidence type="ECO:0000256" key="3">
    <source>
        <dbReference type="ARBA" id="ARBA00022737"/>
    </source>
</evidence>
<feature type="repeat" description="WD" evidence="5">
    <location>
        <begin position="260"/>
        <end position="293"/>
    </location>
</feature>
<dbReference type="PANTHER" id="PTHR19865:SF0">
    <property type="entry name" value="U3 SMALL NUCLEOLAR RNA-INTERACTING PROTEIN 2"/>
    <property type="match status" value="1"/>
</dbReference>
<evidence type="ECO:0000256" key="5">
    <source>
        <dbReference type="PROSITE-ProRule" id="PRU00221"/>
    </source>
</evidence>
<comment type="subcellular location">
    <subcellularLocation>
        <location evidence="1">Nucleus</location>
    </subcellularLocation>
</comment>
<evidence type="ECO:0000256" key="4">
    <source>
        <dbReference type="ARBA" id="ARBA00023242"/>
    </source>
</evidence>
<dbReference type="Pfam" id="PF00400">
    <property type="entry name" value="WD40"/>
    <property type="match status" value="1"/>
</dbReference>
<dbReference type="EMBL" id="SGPK01000478">
    <property type="protein sequence ID" value="THH03256.1"/>
    <property type="molecule type" value="Genomic_DNA"/>
</dbReference>
<feature type="compositionally biased region" description="Basic and acidic residues" evidence="6">
    <location>
        <begin position="327"/>
        <end position="341"/>
    </location>
</feature>
<evidence type="ECO:0000313" key="8">
    <source>
        <dbReference type="Proteomes" id="UP000308199"/>
    </source>
</evidence>
<reference evidence="7 8" key="1">
    <citation type="submission" date="2019-02" db="EMBL/GenBank/DDBJ databases">
        <title>Genome sequencing of the rare red list fungi Phellinidium pouzarii.</title>
        <authorList>
            <person name="Buettner E."/>
            <person name="Kellner H."/>
        </authorList>
    </citation>
    <scope>NUCLEOTIDE SEQUENCE [LARGE SCALE GENOMIC DNA]</scope>
    <source>
        <strain evidence="7 8">DSM 108285</strain>
    </source>
</reference>
<sequence length="548" mass="59677">MPDAFFVSQKTRKRKRTTGGKEASSSKRQVNGKGRPVPNAKSRSSRRRDEELESDATQDEDGGGIDDLELRASDSDPNASADEDELETPAEKRLRLAKIYLESVKDDLVPADGEFDAAELDRELIASRLKQDVMEHNGKMHRLVADSLELSDMPVYLRIRGHRRAVTAAVACTGGKYMFTSGKEGSIIRTDLSSGKQVSVFRKLKVEQPAKTKGKEKASTDLHGHTDEILALALSDDASLDRTLKLFDLSPGVMGYVDTLFGHQDHVVNIDALRAETAVSVGARDRTVRFWKVVEETQLVFRGGGTSKVREVLEGGLEGLGDEEEAEKANEGKEKGKGKETRYEEGSLDCVAMIDESTFVSGGDSGSISVWTITKKKPVYTQALAHGLHEMVSETEGVVSTPRWITSLACLRYGDVIASGSWSSEIRIWKLSVNPSQKSRSLSLTLMGTLPAPGIVNSLQILTTSRASAESWTWLAAKQTKTKPETDNPSDGGRDSGDDRSLASVKGKECLLVVAGLGQEPRLGRWMTMKGDGAANGARVFVLYQKAT</sequence>
<dbReference type="InterPro" id="IPR001680">
    <property type="entry name" value="WD40_rpt"/>
</dbReference>
<evidence type="ECO:0000313" key="7">
    <source>
        <dbReference type="EMBL" id="THH03256.1"/>
    </source>
</evidence>
<dbReference type="OrthoDB" id="189968at2759"/>
<dbReference type="Gene3D" id="2.130.10.10">
    <property type="entry name" value="YVTN repeat-like/Quinoprotein amine dehydrogenase"/>
    <property type="match status" value="1"/>
</dbReference>
<gene>
    <name evidence="7" type="ORF">EW145_g6405</name>
</gene>
<protein>
    <submittedName>
        <fullName evidence="7">Uncharacterized protein</fullName>
    </submittedName>
</protein>
<feature type="region of interest" description="Disordered" evidence="6">
    <location>
        <begin position="478"/>
        <end position="501"/>
    </location>
</feature>
<evidence type="ECO:0000256" key="6">
    <source>
        <dbReference type="SAM" id="MobiDB-lite"/>
    </source>
</evidence>
<feature type="region of interest" description="Disordered" evidence="6">
    <location>
        <begin position="1"/>
        <end position="89"/>
    </location>
</feature>
<dbReference type="Proteomes" id="UP000308199">
    <property type="component" value="Unassembled WGS sequence"/>
</dbReference>
<dbReference type="SUPFAM" id="SSF50978">
    <property type="entry name" value="WD40 repeat-like"/>
    <property type="match status" value="1"/>
</dbReference>
<accession>A0A4S4KWN8</accession>
<dbReference type="PROSITE" id="PS50082">
    <property type="entry name" value="WD_REPEATS_2"/>
    <property type="match status" value="1"/>
</dbReference>
<dbReference type="PANTHER" id="PTHR19865">
    <property type="entry name" value="U3 SMALL NUCLEOLAR RNA INTERACTING PROTEIN 2"/>
    <property type="match status" value="1"/>
</dbReference>
<organism evidence="7 8">
    <name type="scientific">Phellinidium pouzarii</name>
    <dbReference type="NCBI Taxonomy" id="167371"/>
    <lineage>
        <taxon>Eukaryota</taxon>
        <taxon>Fungi</taxon>
        <taxon>Dikarya</taxon>
        <taxon>Basidiomycota</taxon>
        <taxon>Agaricomycotina</taxon>
        <taxon>Agaricomycetes</taxon>
        <taxon>Hymenochaetales</taxon>
        <taxon>Hymenochaetaceae</taxon>
        <taxon>Phellinidium</taxon>
    </lineage>
</organism>
<keyword evidence="4" id="KW-0539">Nucleus</keyword>
<name>A0A4S4KWN8_9AGAM</name>
<dbReference type="InterPro" id="IPR015943">
    <property type="entry name" value="WD40/YVTN_repeat-like_dom_sf"/>
</dbReference>
<keyword evidence="8" id="KW-1185">Reference proteome</keyword>
<dbReference type="AlphaFoldDB" id="A0A4S4KWN8"/>
<keyword evidence="2 5" id="KW-0853">WD repeat</keyword>